<feature type="compositionally biased region" description="Low complexity" evidence="1">
    <location>
        <begin position="36"/>
        <end position="47"/>
    </location>
</feature>
<feature type="region of interest" description="Disordered" evidence="1">
    <location>
        <begin position="1"/>
        <end position="61"/>
    </location>
</feature>
<reference evidence="2" key="1">
    <citation type="submission" date="2021-01" db="EMBL/GenBank/DDBJ databases">
        <authorList>
            <person name="Corre E."/>
            <person name="Pelletier E."/>
            <person name="Niang G."/>
            <person name="Scheremetjew M."/>
            <person name="Finn R."/>
            <person name="Kale V."/>
            <person name="Holt S."/>
            <person name="Cochrane G."/>
            <person name="Meng A."/>
            <person name="Brown T."/>
            <person name="Cohen L."/>
        </authorList>
    </citation>
    <scope>NUCLEOTIDE SEQUENCE</scope>
    <source>
        <strain evidence="2">CCMP 410</strain>
    </source>
</reference>
<dbReference type="AlphaFoldDB" id="A0A7S1V5F7"/>
<gene>
    <name evidence="2" type="ORF">GOCE00092_LOCUS14754</name>
</gene>
<sequence>MSSDSSEDDDDIPLAELVEQEPQQLRRSRRERVLTERAAALDAAAAAPSLGPQEPPSRQEKKVFDRLRVDGQQIPLPPPEVIWKWEPSNHNGSTRGGYCFVPVCYKEETGTTVEDAWDLPMTLINNRWSTSNDWNLSSRIYLTQLLGDVTQLLGHSCLKRFPVTKIIFLR</sequence>
<feature type="compositionally biased region" description="Acidic residues" evidence="1">
    <location>
        <begin position="1"/>
        <end position="13"/>
    </location>
</feature>
<accession>A0A7S1V5F7</accession>
<dbReference type="EMBL" id="HBGK01028397">
    <property type="protein sequence ID" value="CAD9286566.1"/>
    <property type="molecule type" value="Transcribed_RNA"/>
</dbReference>
<protein>
    <submittedName>
        <fullName evidence="2">Uncharacterized protein</fullName>
    </submittedName>
</protein>
<organism evidence="2">
    <name type="scientific">Grammatophora oceanica</name>
    <dbReference type="NCBI Taxonomy" id="210454"/>
    <lineage>
        <taxon>Eukaryota</taxon>
        <taxon>Sar</taxon>
        <taxon>Stramenopiles</taxon>
        <taxon>Ochrophyta</taxon>
        <taxon>Bacillariophyta</taxon>
        <taxon>Fragilariophyceae</taxon>
        <taxon>Fragilariophycidae</taxon>
        <taxon>Rhabdonematales</taxon>
        <taxon>Grammatophoraceae</taxon>
        <taxon>Grammatophora</taxon>
    </lineage>
</organism>
<evidence type="ECO:0000256" key="1">
    <source>
        <dbReference type="SAM" id="MobiDB-lite"/>
    </source>
</evidence>
<name>A0A7S1V5F7_9STRA</name>
<evidence type="ECO:0000313" key="2">
    <source>
        <dbReference type="EMBL" id="CAD9286566.1"/>
    </source>
</evidence>
<proteinExistence type="predicted"/>